<dbReference type="InterPro" id="IPR010730">
    <property type="entry name" value="HET"/>
</dbReference>
<comment type="caution">
    <text evidence="2">The sequence shown here is derived from an EMBL/GenBank/DDBJ whole genome shotgun (WGS) entry which is preliminary data.</text>
</comment>
<feature type="domain" description="Heterokaryon incompatibility" evidence="1">
    <location>
        <begin position="64"/>
        <end position="151"/>
    </location>
</feature>
<dbReference type="AlphaFoldDB" id="A0A8K0VYI9"/>
<dbReference type="Proteomes" id="UP000813461">
    <property type="component" value="Unassembled WGS sequence"/>
</dbReference>
<proteinExistence type="predicted"/>
<evidence type="ECO:0000313" key="2">
    <source>
        <dbReference type="EMBL" id="KAH7087983.1"/>
    </source>
</evidence>
<accession>A0A8K0VYI9</accession>
<dbReference type="InterPro" id="IPR052895">
    <property type="entry name" value="HetReg/Transcr_Mod"/>
</dbReference>
<evidence type="ECO:0000259" key="1">
    <source>
        <dbReference type="Pfam" id="PF06985"/>
    </source>
</evidence>
<name>A0A8K0VYI9_9PLEO</name>
<keyword evidence="3" id="KW-1185">Reference proteome</keyword>
<organism evidence="2 3">
    <name type="scientific">Paraphoma chrysanthemicola</name>
    <dbReference type="NCBI Taxonomy" id="798071"/>
    <lineage>
        <taxon>Eukaryota</taxon>
        <taxon>Fungi</taxon>
        <taxon>Dikarya</taxon>
        <taxon>Ascomycota</taxon>
        <taxon>Pezizomycotina</taxon>
        <taxon>Dothideomycetes</taxon>
        <taxon>Pleosporomycetidae</taxon>
        <taxon>Pleosporales</taxon>
        <taxon>Pleosporineae</taxon>
        <taxon>Phaeosphaeriaceae</taxon>
        <taxon>Paraphoma</taxon>
    </lineage>
</organism>
<sequence>MTKMSCDDIGLASASNQTSREVQDFAYRPLDPLQQSIRIIRVLPGDSSESIRCEIRHDTIHAEYSCLSYVWGQPTENHILIEGHLHSVRDNLFSFLKAAQRKPISKWLWIDALCIDQSNGVERTQQVRLMGLIFSHAAAVLSWLGDDNDIAEFLGRIPRGKEVTKSVAMAFFGSTYWLRAWIIQEIVLARRGILMASNVELAVKDLPKNVSIEESWNFMARTLRIWPDCYTSSHHGARDEVVIGRSLPWLLGRFRYKQCAIPRDRVFSFLGVCSDGKNITVDYETTKEEVAHDVISNCRQSFCLCSIGIVCEALDISIKPGSLPEWNYIPNERWQRIFAQFTLPVAWHDELSRVAKSTAVVATNNKKYKSHSASDFSDVQLCAKRRCGALARTPHVHCTTPDPSSNRILSVTFNLRAICDMIPGYMTIHIADGGAQYEYRTVQEATYAAQSAKSHYLKGHMYHSFSSDRKMCTVLLTLEMLLWIHKLSSHLHSVEDKACCQRLGNIGSSEPEPYMSQVLMLYEN</sequence>
<protein>
    <submittedName>
        <fullName evidence="2">Heterokaryon incompatibility protein-domain-containing protein</fullName>
    </submittedName>
</protein>
<dbReference type="PANTHER" id="PTHR24148:SF73">
    <property type="entry name" value="HET DOMAIN PROTEIN (AFU_ORTHOLOGUE AFUA_8G01020)"/>
    <property type="match status" value="1"/>
</dbReference>
<dbReference type="Pfam" id="PF06985">
    <property type="entry name" value="HET"/>
    <property type="match status" value="1"/>
</dbReference>
<gene>
    <name evidence="2" type="ORF">FB567DRAFT_523469</name>
</gene>
<dbReference type="OrthoDB" id="194358at2759"/>
<dbReference type="EMBL" id="JAGMVJ010000008">
    <property type="protein sequence ID" value="KAH7087983.1"/>
    <property type="molecule type" value="Genomic_DNA"/>
</dbReference>
<evidence type="ECO:0000313" key="3">
    <source>
        <dbReference type="Proteomes" id="UP000813461"/>
    </source>
</evidence>
<reference evidence="2" key="1">
    <citation type="journal article" date="2021" name="Nat. Commun.">
        <title>Genetic determinants of endophytism in the Arabidopsis root mycobiome.</title>
        <authorList>
            <person name="Mesny F."/>
            <person name="Miyauchi S."/>
            <person name="Thiergart T."/>
            <person name="Pickel B."/>
            <person name="Atanasova L."/>
            <person name="Karlsson M."/>
            <person name="Huettel B."/>
            <person name="Barry K.W."/>
            <person name="Haridas S."/>
            <person name="Chen C."/>
            <person name="Bauer D."/>
            <person name="Andreopoulos W."/>
            <person name="Pangilinan J."/>
            <person name="LaButti K."/>
            <person name="Riley R."/>
            <person name="Lipzen A."/>
            <person name="Clum A."/>
            <person name="Drula E."/>
            <person name="Henrissat B."/>
            <person name="Kohler A."/>
            <person name="Grigoriev I.V."/>
            <person name="Martin F.M."/>
            <person name="Hacquard S."/>
        </authorList>
    </citation>
    <scope>NUCLEOTIDE SEQUENCE</scope>
    <source>
        <strain evidence="2">MPI-SDFR-AT-0120</strain>
    </source>
</reference>
<dbReference type="PANTHER" id="PTHR24148">
    <property type="entry name" value="ANKYRIN REPEAT DOMAIN-CONTAINING PROTEIN 39 HOMOLOG-RELATED"/>
    <property type="match status" value="1"/>
</dbReference>